<comment type="similarity">
    <text evidence="1">Belongs to the class-I pyridine nucleotide-disulfide oxidoreductase family.</text>
</comment>
<dbReference type="Pfam" id="PF02852">
    <property type="entry name" value="Pyr_redox_dim"/>
    <property type="match status" value="1"/>
</dbReference>
<evidence type="ECO:0000259" key="6">
    <source>
        <dbReference type="Pfam" id="PF02852"/>
    </source>
</evidence>
<dbReference type="Proteomes" id="UP000243745">
    <property type="component" value="Unassembled WGS sequence"/>
</dbReference>
<dbReference type="PIRSF" id="PIRSF000350">
    <property type="entry name" value="Mercury_reductase_MerA"/>
    <property type="match status" value="1"/>
</dbReference>
<dbReference type="InterPro" id="IPR036188">
    <property type="entry name" value="FAD/NAD-bd_sf"/>
</dbReference>
<accession>A0A662ZEA0</accession>
<dbReference type="PANTHER" id="PTHR43014">
    <property type="entry name" value="MERCURIC REDUCTASE"/>
    <property type="match status" value="1"/>
</dbReference>
<protein>
    <submittedName>
        <fullName evidence="8">Dihydrolipoamide dehydrogenase</fullName>
    </submittedName>
</protein>
<dbReference type="SUPFAM" id="SSF51905">
    <property type="entry name" value="FAD/NAD(P)-binding domain"/>
    <property type="match status" value="1"/>
</dbReference>
<evidence type="ECO:0000256" key="4">
    <source>
        <dbReference type="PIRSR" id="PIRSR000350-2"/>
    </source>
</evidence>
<dbReference type="Gene3D" id="3.50.50.60">
    <property type="entry name" value="FAD/NAD(P)-binding domain"/>
    <property type="match status" value="2"/>
</dbReference>
<evidence type="ECO:0000256" key="3">
    <source>
        <dbReference type="ARBA" id="ARBA00022827"/>
    </source>
</evidence>
<keyword evidence="9" id="KW-1185">Reference proteome</keyword>
<dbReference type="Gene3D" id="3.30.390.30">
    <property type="match status" value="1"/>
</dbReference>
<dbReference type="PANTHER" id="PTHR43014:SF4">
    <property type="entry name" value="PYRIDINE NUCLEOTIDE-DISULFIDE OXIDOREDUCTASE RCLA-RELATED"/>
    <property type="match status" value="1"/>
</dbReference>
<keyword evidence="2" id="KW-0285">Flavoprotein</keyword>
<feature type="binding site" evidence="5">
    <location>
        <begin position="145"/>
        <end position="147"/>
    </location>
    <ligand>
        <name>FAD</name>
        <dbReference type="ChEBI" id="CHEBI:57692"/>
    </ligand>
</feature>
<dbReference type="GO" id="GO:0003955">
    <property type="term" value="F:NAD(P)H dehydrogenase (quinone) activity"/>
    <property type="evidence" value="ECO:0007669"/>
    <property type="project" value="TreeGrafter"/>
</dbReference>
<evidence type="ECO:0000313" key="9">
    <source>
        <dbReference type="Proteomes" id="UP000243745"/>
    </source>
</evidence>
<sequence length="475" mass="52619">MRHISVDTVIIGAGTAGMLAYKAAVENNADTIIIEQGPLGPTSINSGCVPSQLLHEMGRQYSANSTPMLTMTLYGKSPDKHLDRSDILNTVRNEKRAFLDQYIKEFYTIPEDCRIMGKAFFVDPYTVAIEGTDTTISARSFVIATGSKPYVPANLKKIGNKIITSDELFELKELPKSIAIFGTGSIGLELGEYLTRLNVKTAIFGMGEIGHLTDPKVASAALNAIRERVFIVPYGHFTTIEQNNDSVVIYYLDESEHECYLKVDCVLCATGRIPNLDGLQLETAGIQLDSMNCAYCNEKTLQTSVPHIFIAGDTTSTRNNLQKALYQGKIAGSNAATYPRITQTCDMPHQDITFTDPEITVTGLSFEEVKQRARCGHKFILGESSTANNTTSVIKGYKHGLVHVYFDRETQMLLGAEICAPYAQQMSQFIYSALFNRQTLDDLIGYNFYHPSAFEMLTEAFEDAKKSFKLFEPVI</sequence>
<dbReference type="EMBL" id="FOXF01000002">
    <property type="protein sequence ID" value="SFP01899.1"/>
    <property type="molecule type" value="Genomic_DNA"/>
</dbReference>
<comment type="cofactor">
    <cofactor evidence="5">
        <name>FAD</name>
        <dbReference type="ChEBI" id="CHEBI:57692"/>
    </cofactor>
    <text evidence="5">Binds 1 FAD per subunit.</text>
</comment>
<dbReference type="OrthoDB" id="9800167at2"/>
<proteinExistence type="inferred from homology"/>
<dbReference type="InterPro" id="IPR016156">
    <property type="entry name" value="FAD/NAD-linked_Rdtase_dimer_sf"/>
</dbReference>
<evidence type="ECO:0000256" key="2">
    <source>
        <dbReference type="ARBA" id="ARBA00022630"/>
    </source>
</evidence>
<name>A0A662ZEA0_9GAMM</name>
<feature type="domain" description="FAD/NAD(P)-binding" evidence="7">
    <location>
        <begin position="7"/>
        <end position="328"/>
    </location>
</feature>
<dbReference type="GO" id="GO:0050660">
    <property type="term" value="F:flavin adenine dinucleotide binding"/>
    <property type="evidence" value="ECO:0007669"/>
    <property type="project" value="TreeGrafter"/>
</dbReference>
<dbReference type="InterPro" id="IPR001100">
    <property type="entry name" value="Pyr_nuc-diS_OxRdtase"/>
</dbReference>
<gene>
    <name evidence="8" type="ORF">SAMN02910344_00213</name>
</gene>
<dbReference type="RefSeq" id="WP_093140108.1">
    <property type="nucleotide sequence ID" value="NZ_FOXF01000002.1"/>
</dbReference>
<dbReference type="PRINTS" id="PR00411">
    <property type="entry name" value="PNDRDTASEI"/>
</dbReference>
<dbReference type="AlphaFoldDB" id="A0A662ZEA0"/>
<keyword evidence="3 5" id="KW-0274">FAD</keyword>
<keyword evidence="5" id="KW-0547">Nucleotide-binding</keyword>
<evidence type="ECO:0000259" key="7">
    <source>
        <dbReference type="Pfam" id="PF07992"/>
    </source>
</evidence>
<evidence type="ECO:0000256" key="1">
    <source>
        <dbReference type="ARBA" id="ARBA00007532"/>
    </source>
</evidence>
<reference evidence="8 9" key="1">
    <citation type="submission" date="2016-10" db="EMBL/GenBank/DDBJ databases">
        <authorList>
            <person name="Varghese N."/>
            <person name="Submissions S."/>
        </authorList>
    </citation>
    <scope>NUCLEOTIDE SEQUENCE [LARGE SCALE GENOMIC DNA]</scope>
    <source>
        <strain evidence="8 9">DSM 1361</strain>
    </source>
</reference>
<evidence type="ECO:0000256" key="5">
    <source>
        <dbReference type="PIRSR" id="PIRSR000350-3"/>
    </source>
</evidence>
<feature type="active site" description="Proton acceptor" evidence="4">
    <location>
        <position position="450"/>
    </location>
</feature>
<feature type="binding site" evidence="5">
    <location>
        <position position="313"/>
    </location>
    <ligand>
        <name>FAD</name>
        <dbReference type="ChEBI" id="CHEBI:57692"/>
    </ligand>
</feature>
<dbReference type="SUPFAM" id="SSF55424">
    <property type="entry name" value="FAD/NAD-linked reductases, dimerisation (C-terminal) domain"/>
    <property type="match status" value="1"/>
</dbReference>
<evidence type="ECO:0000313" key="8">
    <source>
        <dbReference type="EMBL" id="SFP01899.1"/>
    </source>
</evidence>
<feature type="binding site" evidence="5">
    <location>
        <begin position="182"/>
        <end position="189"/>
    </location>
    <ligand>
        <name>NAD(+)</name>
        <dbReference type="ChEBI" id="CHEBI:57540"/>
    </ligand>
</feature>
<feature type="binding site" evidence="5">
    <location>
        <position position="271"/>
    </location>
    <ligand>
        <name>NAD(+)</name>
        <dbReference type="ChEBI" id="CHEBI:57540"/>
    </ligand>
</feature>
<dbReference type="Pfam" id="PF07992">
    <property type="entry name" value="Pyr_redox_2"/>
    <property type="match status" value="1"/>
</dbReference>
<feature type="domain" description="Pyridine nucleotide-disulphide oxidoreductase dimerisation" evidence="6">
    <location>
        <begin position="351"/>
        <end position="460"/>
    </location>
</feature>
<dbReference type="PRINTS" id="PR00368">
    <property type="entry name" value="FADPNR"/>
</dbReference>
<dbReference type="InterPro" id="IPR004099">
    <property type="entry name" value="Pyr_nucl-diS_OxRdtase_dimer"/>
</dbReference>
<dbReference type="InterPro" id="IPR023753">
    <property type="entry name" value="FAD/NAD-binding_dom"/>
</dbReference>
<organism evidence="8 9">
    <name type="scientific">Ruminobacter amylophilus</name>
    <dbReference type="NCBI Taxonomy" id="867"/>
    <lineage>
        <taxon>Bacteria</taxon>
        <taxon>Pseudomonadati</taxon>
        <taxon>Pseudomonadota</taxon>
        <taxon>Gammaproteobacteria</taxon>
        <taxon>Aeromonadales</taxon>
        <taxon>Succinivibrionaceae</taxon>
        <taxon>Ruminobacter</taxon>
    </lineage>
</organism>
<keyword evidence="5" id="KW-0520">NAD</keyword>